<reference evidence="2" key="1">
    <citation type="journal article" date="2014" name="Nucleic Acids Res.">
        <title>The evolutionary dynamics of variant antigen genes in Babesia reveal a history of genomic innovation underlying host-parasite interaction.</title>
        <authorList>
            <person name="Jackson A.P."/>
            <person name="Otto T.D."/>
            <person name="Darby A."/>
            <person name="Ramaprasad A."/>
            <person name="Xia D."/>
            <person name="Echaide I.E."/>
            <person name="Farber M."/>
            <person name="Gahlot S."/>
            <person name="Gamble J."/>
            <person name="Gupta D."/>
            <person name="Gupta Y."/>
            <person name="Jackson L."/>
            <person name="Malandrin L."/>
            <person name="Malas T.B."/>
            <person name="Moussa E."/>
            <person name="Nair M."/>
            <person name="Reid A.J."/>
            <person name="Sanders M."/>
            <person name="Sharma J."/>
            <person name="Tracey A."/>
            <person name="Quail M.A."/>
            <person name="Weir W."/>
            <person name="Wastling J.M."/>
            <person name="Hall N."/>
            <person name="Willadsen P."/>
            <person name="Lingelbach K."/>
            <person name="Shiels B."/>
            <person name="Tait A."/>
            <person name="Berriman M."/>
            <person name="Allred D.R."/>
            <person name="Pain A."/>
        </authorList>
    </citation>
    <scope>NUCLEOTIDE SEQUENCE</scope>
    <source>
        <strain evidence="2">1802A</strain>
    </source>
</reference>
<sequence length="708" mass="81547">MVVHRTLLDSPKDMKESIDWILRVSGKDIDGDDNSGKLLAPLKVLLGQSVANDLDSNIMKLASTFRNFADWIGSGDYSYSYSSNARWENLCKWYSSARCCKDKSGCDKCKGGSCDGSCCNDCELIKCAKIFLGIIPCLFNGLNYLCIMCKGEWKEKHFGDSDFNGFLRVMGYPFTYVYPSGTGMSRSTTKPTTIRDMLQWFSVFPLRPAFEPLLEYCDSQCKDMPITIKAKELKLNLRSFCFLCPTILMTIECPDGSDSPFWYDLHRDALQFNCPVDVYTLFETVNEYIYTLSVHLNFLRIQCSRTKDQGGWQYCKYGRYTSAEGAVGSNTQSYYHYNQHCDCPKASEYLCTHTGNNYYYYGYNSGNDCPSPLRKFLMGNSSHFKNTVKMGFKLSEKSHDKEGEDICKVLKRLWEPGQESLITKLCRCLVFISRRPPESLGDLFAFFYNLPAKWNANYYSKSIKTFIENYIDDEPGSYEGKKIIDAVEKLRDSNGSHNNGWNYSQGDLQSLHGCNNNNYYHSCGHYLRPLILEVYDLYDQMYVSMYVSWIVYLAPKFYSLLEDLKGKFEQCNFCRGHGGNGWDYITNCPCALPTLYSYGFTFNDPSQFHSKRCTDIIEQLKTVLGDSAPLKELIQECDEFLWSIRQMFLFPLCIAWARVILQLIYMFIFQLDITRFGSHLFSKSSKESPAILFTTKRVKVSKVSYFHY</sequence>
<keyword evidence="1" id="KW-0812">Transmembrane</keyword>
<keyword evidence="1" id="KW-1133">Transmembrane helix</keyword>
<dbReference type="AlphaFoldDB" id="A0AAD9LHT4"/>
<organism evidence="2 3">
    <name type="scientific">Babesia divergens</name>
    <dbReference type="NCBI Taxonomy" id="32595"/>
    <lineage>
        <taxon>Eukaryota</taxon>
        <taxon>Sar</taxon>
        <taxon>Alveolata</taxon>
        <taxon>Apicomplexa</taxon>
        <taxon>Aconoidasida</taxon>
        <taxon>Piroplasmida</taxon>
        <taxon>Babesiidae</taxon>
        <taxon>Babesia</taxon>
    </lineage>
</organism>
<dbReference type="Proteomes" id="UP001195914">
    <property type="component" value="Unassembled WGS sequence"/>
</dbReference>
<keyword evidence="1" id="KW-0472">Membrane</keyword>
<proteinExistence type="predicted"/>
<gene>
    <name evidence="2" type="ORF">X943_000475</name>
</gene>
<accession>A0AAD9LHT4</accession>
<name>A0AAD9LHT4_BABDI</name>
<dbReference type="EMBL" id="JAHBMH010000033">
    <property type="protein sequence ID" value="KAK1937253.1"/>
    <property type="molecule type" value="Genomic_DNA"/>
</dbReference>
<comment type="caution">
    <text evidence="2">The sequence shown here is derived from an EMBL/GenBank/DDBJ whole genome shotgun (WGS) entry which is preliminary data.</text>
</comment>
<protein>
    <submittedName>
        <fullName evidence="2">Variant erythrocyte surface antigen-1 family protein</fullName>
    </submittedName>
</protein>
<evidence type="ECO:0000313" key="3">
    <source>
        <dbReference type="Proteomes" id="UP001195914"/>
    </source>
</evidence>
<keyword evidence="3" id="KW-1185">Reference proteome</keyword>
<evidence type="ECO:0000256" key="1">
    <source>
        <dbReference type="SAM" id="Phobius"/>
    </source>
</evidence>
<evidence type="ECO:0000313" key="2">
    <source>
        <dbReference type="EMBL" id="KAK1937253.1"/>
    </source>
</evidence>
<reference evidence="2" key="2">
    <citation type="submission" date="2021-05" db="EMBL/GenBank/DDBJ databases">
        <authorList>
            <person name="Pain A."/>
        </authorList>
    </citation>
    <scope>NUCLEOTIDE SEQUENCE</scope>
    <source>
        <strain evidence="2">1802A</strain>
    </source>
</reference>
<feature type="transmembrane region" description="Helical" evidence="1">
    <location>
        <begin position="647"/>
        <end position="668"/>
    </location>
</feature>